<keyword evidence="4" id="KW-1185">Reference proteome</keyword>
<dbReference type="Pfam" id="PF00753">
    <property type="entry name" value="Lactamase_B"/>
    <property type="match status" value="1"/>
</dbReference>
<evidence type="ECO:0000313" key="3">
    <source>
        <dbReference type="EMBL" id="OBS69182.1"/>
    </source>
</evidence>
<dbReference type="InterPro" id="IPR036866">
    <property type="entry name" value="RibonucZ/Hydroxyglut_hydro"/>
</dbReference>
<dbReference type="Proteomes" id="UP000092124">
    <property type="component" value="Unassembled WGS sequence"/>
</dbReference>
<comment type="caution">
    <text evidence="3">The sequence shown here is derived from an EMBL/GenBank/DDBJ whole genome shotgun (WGS) entry which is preliminary data.</text>
</comment>
<feature type="non-terminal residue" evidence="3">
    <location>
        <position position="221"/>
    </location>
</feature>
<feature type="domain" description="Metallo-beta-lactamase" evidence="2">
    <location>
        <begin position="24"/>
        <end position="59"/>
    </location>
</feature>
<evidence type="ECO:0000259" key="2">
    <source>
        <dbReference type="Pfam" id="PF00753"/>
    </source>
</evidence>
<reference evidence="3 4" key="1">
    <citation type="submission" date="2016-06" db="EMBL/GenBank/DDBJ databases">
        <title>The Draft Genome Sequence and Annotation of the Desert Woodrat Neotoma lepida.</title>
        <authorList>
            <person name="Campbell M."/>
            <person name="Oakeson K.F."/>
            <person name="Yandell M."/>
            <person name="Halpert J.R."/>
            <person name="Dearing D."/>
        </authorList>
    </citation>
    <scope>NUCLEOTIDE SEQUENCE [LARGE SCALE GENOMIC DNA]</scope>
    <source>
        <strain evidence="3">417</strain>
        <tissue evidence="3">Liver</tissue>
    </source>
</reference>
<evidence type="ECO:0000313" key="4">
    <source>
        <dbReference type="Proteomes" id="UP000092124"/>
    </source>
</evidence>
<dbReference type="SUPFAM" id="SSF56281">
    <property type="entry name" value="Metallo-hydrolase/oxidoreductase"/>
    <property type="match status" value="1"/>
</dbReference>
<protein>
    <recommendedName>
        <fullName evidence="2">Metallo-beta-lactamase domain-containing protein</fullName>
    </recommendedName>
</protein>
<dbReference type="PANTHER" id="PTHR11935:SF80">
    <property type="entry name" value="HYDROXYACYLGLUTATHIONE HYDROLASE, MITOCHONDRIAL"/>
    <property type="match status" value="1"/>
</dbReference>
<feature type="region of interest" description="Disordered" evidence="1">
    <location>
        <begin position="136"/>
        <end position="190"/>
    </location>
</feature>
<gene>
    <name evidence="3" type="ORF">A6R68_02291</name>
</gene>
<proteinExistence type="predicted"/>
<accession>A0A1A6GV14</accession>
<dbReference type="Gene3D" id="3.60.15.10">
    <property type="entry name" value="Ribonuclease Z/Hydroxyacylglutathione hydrolase-like"/>
    <property type="match status" value="1"/>
</dbReference>
<dbReference type="GO" id="GO:0006749">
    <property type="term" value="P:glutathione metabolic process"/>
    <property type="evidence" value="ECO:0007669"/>
    <property type="project" value="TreeGrafter"/>
</dbReference>
<dbReference type="InterPro" id="IPR001279">
    <property type="entry name" value="Metallo-B-lactamas"/>
</dbReference>
<dbReference type="GO" id="GO:0005739">
    <property type="term" value="C:mitochondrion"/>
    <property type="evidence" value="ECO:0007669"/>
    <property type="project" value="TreeGrafter"/>
</dbReference>
<dbReference type="GO" id="GO:0004416">
    <property type="term" value="F:hydroxyacylglutathione hydrolase activity"/>
    <property type="evidence" value="ECO:0007669"/>
    <property type="project" value="TreeGrafter"/>
</dbReference>
<name>A0A1A6GV14_NEOLE</name>
<dbReference type="AlphaFoldDB" id="A0A1A6GV14"/>
<dbReference type="STRING" id="56216.A0A1A6GV14"/>
<dbReference type="OrthoDB" id="515692at2759"/>
<dbReference type="EMBL" id="LZPO01074523">
    <property type="protein sequence ID" value="OBS69182.1"/>
    <property type="molecule type" value="Genomic_DNA"/>
</dbReference>
<evidence type="ECO:0000256" key="1">
    <source>
        <dbReference type="SAM" id="MobiDB-lite"/>
    </source>
</evidence>
<organism evidence="3 4">
    <name type="scientific">Neotoma lepida</name>
    <name type="common">Desert woodrat</name>
    <dbReference type="NCBI Taxonomy" id="56216"/>
    <lineage>
        <taxon>Eukaryota</taxon>
        <taxon>Metazoa</taxon>
        <taxon>Chordata</taxon>
        <taxon>Craniata</taxon>
        <taxon>Vertebrata</taxon>
        <taxon>Euteleostomi</taxon>
        <taxon>Mammalia</taxon>
        <taxon>Eutheria</taxon>
        <taxon>Euarchontoglires</taxon>
        <taxon>Glires</taxon>
        <taxon>Rodentia</taxon>
        <taxon>Myomorpha</taxon>
        <taxon>Muroidea</taxon>
        <taxon>Cricetidae</taxon>
        <taxon>Neotominae</taxon>
        <taxon>Neotoma</taxon>
    </lineage>
</organism>
<dbReference type="PANTHER" id="PTHR11935">
    <property type="entry name" value="BETA LACTAMASE DOMAIN"/>
    <property type="match status" value="1"/>
</dbReference>
<sequence>MYLVIDEDTQEVAIVDQVQPRKVIETVKKHPVKLTTVLTTHHHWDHAGGNEKLVKLQPGLKVFMEDDDPQGRPHIISPLRFLVSTVEHLSSTHEDRGLIPRLQTKGTNEPADNINNRIIKRKETSVNCDNSVARARKRKGTARRTMGVGLEKPREASRTTWGCRAPSPEVGSMGGEATRELKGPGAPPIATRLAAFSPHCGHRDSWLGTAAAQGRFSRQNE</sequence>